<evidence type="ECO:0000313" key="4">
    <source>
        <dbReference type="Proteomes" id="UP001560573"/>
    </source>
</evidence>
<dbReference type="InterPro" id="IPR010496">
    <property type="entry name" value="AL/BT2_dom"/>
</dbReference>
<gene>
    <name evidence="3" type="ORF">QTN47_02290</name>
</gene>
<accession>A0ABV3Z8X9</accession>
<reference evidence="3 4" key="1">
    <citation type="submission" date="2023-07" db="EMBL/GenBank/DDBJ databases">
        <authorList>
            <person name="Lian W.-H."/>
        </authorList>
    </citation>
    <scope>NUCLEOTIDE SEQUENCE [LARGE SCALE GENOMIC DNA]</scope>
    <source>
        <strain evidence="3 4">SYSU DXS3180</strain>
    </source>
</reference>
<organism evidence="3 4">
    <name type="scientific">Danxiaibacter flavus</name>
    <dbReference type="NCBI Taxonomy" id="3049108"/>
    <lineage>
        <taxon>Bacteria</taxon>
        <taxon>Pseudomonadati</taxon>
        <taxon>Bacteroidota</taxon>
        <taxon>Chitinophagia</taxon>
        <taxon>Chitinophagales</taxon>
        <taxon>Chitinophagaceae</taxon>
        <taxon>Danxiaibacter</taxon>
    </lineage>
</organism>
<sequence>MKRFTSLFTIALTLLICATSTHAFARRGGWKSLFDGKTLNGWKVGKNAETFKVEDGAIVVNGKTAHLFYEGDVNNHDFKNFEFKAKVMTMPGSNSGIYFHTEYQESGWPAKGYEVQVNNSHTDWRRTGSLYAIQDVKDVYVKDSVWYEEYIKVEGKHVIIKINDKTVVDYTEPENPERPEGMKGRLISNGTFALQGHDPKSKVYFKDIMVKPLK</sequence>
<comment type="caution">
    <text evidence="3">The sequence shown here is derived from an EMBL/GenBank/DDBJ whole genome shotgun (WGS) entry which is preliminary data.</text>
</comment>
<dbReference type="Gene3D" id="2.60.120.560">
    <property type="entry name" value="Exo-inulinase, domain 1"/>
    <property type="match status" value="1"/>
</dbReference>
<evidence type="ECO:0000256" key="1">
    <source>
        <dbReference type="SAM" id="SignalP"/>
    </source>
</evidence>
<proteinExistence type="predicted"/>
<keyword evidence="1" id="KW-0732">Signal</keyword>
<feature type="chain" id="PRO_5046436599" evidence="1">
    <location>
        <begin position="26"/>
        <end position="214"/>
    </location>
</feature>
<evidence type="ECO:0000313" key="3">
    <source>
        <dbReference type="EMBL" id="MEX6686303.1"/>
    </source>
</evidence>
<protein>
    <submittedName>
        <fullName evidence="3">DUF1080 domain-containing protein</fullName>
    </submittedName>
</protein>
<dbReference type="RefSeq" id="WP_369327696.1">
    <property type="nucleotide sequence ID" value="NZ_JAULBC010000001.1"/>
</dbReference>
<name>A0ABV3Z8X9_9BACT</name>
<dbReference type="EMBL" id="JAULBC010000001">
    <property type="protein sequence ID" value="MEX6686303.1"/>
    <property type="molecule type" value="Genomic_DNA"/>
</dbReference>
<keyword evidence="4" id="KW-1185">Reference proteome</keyword>
<feature type="signal peptide" evidence="1">
    <location>
        <begin position="1"/>
        <end position="25"/>
    </location>
</feature>
<feature type="domain" description="3-keto-alpha-glucoside-1,2-lyase/3-keto-2-hydroxy-glucal hydratase" evidence="2">
    <location>
        <begin position="29"/>
        <end position="211"/>
    </location>
</feature>
<evidence type="ECO:0000259" key="2">
    <source>
        <dbReference type="Pfam" id="PF06439"/>
    </source>
</evidence>
<dbReference type="Proteomes" id="UP001560573">
    <property type="component" value="Unassembled WGS sequence"/>
</dbReference>
<dbReference type="Pfam" id="PF06439">
    <property type="entry name" value="3keto-disac_hyd"/>
    <property type="match status" value="1"/>
</dbReference>